<dbReference type="PANTHER" id="PTHR24421:SF59">
    <property type="entry name" value="OXYGEN SENSOR HISTIDINE KINASE NREB"/>
    <property type="match status" value="1"/>
</dbReference>
<evidence type="ECO:0000256" key="1">
    <source>
        <dbReference type="ARBA" id="ARBA00004651"/>
    </source>
</evidence>
<keyword evidence="5" id="KW-0418">Kinase</keyword>
<evidence type="ECO:0000256" key="3">
    <source>
        <dbReference type="ARBA" id="ARBA00022679"/>
    </source>
</evidence>
<comment type="subcellular location">
    <subcellularLocation>
        <location evidence="1">Cell membrane</location>
        <topology evidence="1">Multi-pass membrane protein</topology>
    </subcellularLocation>
</comment>
<feature type="transmembrane region" description="Helical" evidence="9">
    <location>
        <begin position="193"/>
        <end position="214"/>
    </location>
</feature>
<keyword evidence="2" id="KW-1003">Cell membrane</keyword>
<protein>
    <submittedName>
        <fullName evidence="11">NirW</fullName>
    </submittedName>
</protein>
<dbReference type="InterPro" id="IPR050482">
    <property type="entry name" value="Sensor_HK_TwoCompSys"/>
</dbReference>
<feature type="transmembrane region" description="Helical" evidence="9">
    <location>
        <begin position="86"/>
        <end position="106"/>
    </location>
</feature>
<dbReference type="SMART" id="SM00387">
    <property type="entry name" value="HATPase_c"/>
    <property type="match status" value="1"/>
</dbReference>
<dbReference type="GO" id="GO:0000155">
    <property type="term" value="F:phosphorelay sensor kinase activity"/>
    <property type="evidence" value="ECO:0007669"/>
    <property type="project" value="InterPro"/>
</dbReference>
<dbReference type="AlphaFoldDB" id="D2WA17"/>
<reference evidence="11" key="1">
    <citation type="submission" date="2009-05" db="EMBL/GenBank/DDBJ databases">
        <title>Nitrogen Metabolism in Methanotrophic Bacterium Methylmonas sp. Strain 16a.</title>
        <authorList>
            <person name="Ye R.W."/>
            <person name="Odom M.J."/>
            <person name="Tomb J.-F."/>
        </authorList>
    </citation>
    <scope>NUCLEOTIDE SEQUENCE</scope>
    <source>
        <strain evidence="11">16a</strain>
    </source>
</reference>
<evidence type="ECO:0000256" key="9">
    <source>
        <dbReference type="SAM" id="Phobius"/>
    </source>
</evidence>
<evidence type="ECO:0000256" key="5">
    <source>
        <dbReference type="ARBA" id="ARBA00022777"/>
    </source>
</evidence>
<feature type="transmembrane region" description="Helical" evidence="9">
    <location>
        <begin position="274"/>
        <end position="292"/>
    </location>
</feature>
<evidence type="ECO:0000256" key="6">
    <source>
        <dbReference type="ARBA" id="ARBA00022989"/>
    </source>
</evidence>
<organism evidence="11">
    <name type="scientific">Methylomonas sp. 16a</name>
    <dbReference type="NCBI Taxonomy" id="318114"/>
    <lineage>
        <taxon>Bacteria</taxon>
        <taxon>Pseudomonadati</taxon>
        <taxon>Pseudomonadota</taxon>
        <taxon>Gammaproteobacteria</taxon>
        <taxon>Methylococcales</taxon>
        <taxon>Methylococcaceae</taxon>
        <taxon>Methylomonas</taxon>
    </lineage>
</organism>
<feature type="transmembrane region" description="Helical" evidence="9">
    <location>
        <begin position="162"/>
        <end position="181"/>
    </location>
</feature>
<name>D2WA17_9GAMM</name>
<feature type="transmembrane region" description="Helical" evidence="9">
    <location>
        <begin position="47"/>
        <end position="66"/>
    </location>
</feature>
<keyword evidence="7" id="KW-0902">Two-component regulatory system</keyword>
<gene>
    <name evidence="11" type="primary">nirW</name>
</gene>
<evidence type="ECO:0000256" key="4">
    <source>
        <dbReference type="ARBA" id="ARBA00022692"/>
    </source>
</evidence>
<feature type="transmembrane region" description="Helical" evidence="9">
    <location>
        <begin position="226"/>
        <end position="253"/>
    </location>
</feature>
<evidence type="ECO:0000313" key="11">
    <source>
        <dbReference type="EMBL" id="ADB12475.1"/>
    </source>
</evidence>
<evidence type="ECO:0000256" key="2">
    <source>
        <dbReference type="ARBA" id="ARBA00022475"/>
    </source>
</evidence>
<dbReference type="InterPro" id="IPR003594">
    <property type="entry name" value="HATPase_dom"/>
</dbReference>
<keyword evidence="6 9" id="KW-1133">Transmembrane helix</keyword>
<keyword evidence="8 9" id="KW-0472">Membrane</keyword>
<evidence type="ECO:0000256" key="7">
    <source>
        <dbReference type="ARBA" id="ARBA00023012"/>
    </source>
</evidence>
<dbReference type="PROSITE" id="PS51257">
    <property type="entry name" value="PROKAR_LIPOPROTEIN"/>
    <property type="match status" value="1"/>
</dbReference>
<proteinExistence type="predicted"/>
<dbReference type="Gene3D" id="3.30.565.10">
    <property type="entry name" value="Histidine kinase-like ATPase, C-terminal domain"/>
    <property type="match status" value="1"/>
</dbReference>
<keyword evidence="3" id="KW-0808">Transferase</keyword>
<dbReference type="Pfam" id="PF07730">
    <property type="entry name" value="HisKA_3"/>
    <property type="match status" value="1"/>
</dbReference>
<dbReference type="Pfam" id="PF05231">
    <property type="entry name" value="MASE1"/>
    <property type="match status" value="1"/>
</dbReference>
<dbReference type="PANTHER" id="PTHR24421">
    <property type="entry name" value="NITRATE/NITRITE SENSOR PROTEIN NARX-RELATED"/>
    <property type="match status" value="1"/>
</dbReference>
<dbReference type="EMBL" id="GQ226037">
    <property type="protein sequence ID" value="ADB12475.1"/>
    <property type="molecule type" value="Genomic_DNA"/>
</dbReference>
<keyword evidence="4 9" id="KW-0812">Transmembrane</keyword>
<dbReference type="SUPFAM" id="SSF55874">
    <property type="entry name" value="ATPase domain of HSP90 chaperone/DNA topoisomerase II/histidine kinase"/>
    <property type="match status" value="1"/>
</dbReference>
<dbReference type="InterPro" id="IPR036890">
    <property type="entry name" value="HATPase_C_sf"/>
</dbReference>
<dbReference type="Pfam" id="PF02518">
    <property type="entry name" value="HATPase_c"/>
    <property type="match status" value="1"/>
</dbReference>
<evidence type="ECO:0000259" key="10">
    <source>
        <dbReference type="SMART" id="SM00387"/>
    </source>
</evidence>
<dbReference type="Gene3D" id="1.20.5.1930">
    <property type="match status" value="1"/>
</dbReference>
<sequence>MEPPSKSRLSELYPAKLLVWLPPLVLAYAVTSCFIVKIFSETNNVSLVWPLSGVALSLVILGGRRWLPVIWFSELLGNLLADLSQLLSIALAFSVVIETTSCHWLLVKRGRFDDRLRRTQDFIDLSIAASIGTAIGGTSATVSILCLGQPSSLPILMIFVHWWQGDVLGIILITPLILVWRDWPDYWQGQNRMARMLGLFALAFVVGQLTYLGWLEALFADHARAYWSFLFITAAAVGFGRHGVLLIIVLTAGQVLFGHMRNVGTFRDSGLQDIWFFLVILTIVGVALAINVEERIRREADLRVSQRTLKALMQRNEQVREEERHHIAREIHDELGQVLTAIKMHAALLTRTTPHAGSWRDDINHLLQLIDGGIKVVRNIALHLRPPILALGLVPALQWLTDQFAETHGIVCELATEGDTSGIQEPYLTTLFRLAQEALTNIARHAEAGKVWIKLTAEPERISLVVADNGHGFDVDEELKTGNSLGLNGMLHRVEMLDGEFEIHSNAEGTILLCHLPFHRNGERP</sequence>
<dbReference type="GO" id="GO:0005886">
    <property type="term" value="C:plasma membrane"/>
    <property type="evidence" value="ECO:0007669"/>
    <property type="project" value="UniProtKB-SubCell"/>
</dbReference>
<feature type="transmembrane region" description="Helical" evidence="9">
    <location>
        <begin position="20"/>
        <end position="40"/>
    </location>
</feature>
<dbReference type="GO" id="GO:0046983">
    <property type="term" value="F:protein dimerization activity"/>
    <property type="evidence" value="ECO:0007669"/>
    <property type="project" value="InterPro"/>
</dbReference>
<evidence type="ECO:0000256" key="8">
    <source>
        <dbReference type="ARBA" id="ARBA00023136"/>
    </source>
</evidence>
<dbReference type="InterPro" id="IPR011712">
    <property type="entry name" value="Sig_transdc_His_kin_sub3_dim/P"/>
</dbReference>
<feature type="transmembrane region" description="Helical" evidence="9">
    <location>
        <begin position="127"/>
        <end position="150"/>
    </location>
</feature>
<feature type="domain" description="Histidine kinase/HSP90-like ATPase" evidence="10">
    <location>
        <begin position="426"/>
        <end position="520"/>
    </location>
</feature>
<dbReference type="CDD" id="cd16917">
    <property type="entry name" value="HATPase_UhpB-NarQ-NarX-like"/>
    <property type="match status" value="1"/>
</dbReference>
<accession>D2WA17</accession>
<dbReference type="InterPro" id="IPR007895">
    <property type="entry name" value="MASE1"/>
</dbReference>